<dbReference type="AlphaFoldDB" id="A0A9W9Z2B9"/>
<evidence type="ECO:0000256" key="1">
    <source>
        <dbReference type="ARBA" id="ARBA00004613"/>
    </source>
</evidence>
<dbReference type="GO" id="GO:0005576">
    <property type="term" value="C:extracellular region"/>
    <property type="evidence" value="ECO:0007669"/>
    <property type="project" value="UniProtKB-SubCell"/>
</dbReference>
<organism evidence="6 7">
    <name type="scientific">Desmophyllum pertusum</name>
    <dbReference type="NCBI Taxonomy" id="174260"/>
    <lineage>
        <taxon>Eukaryota</taxon>
        <taxon>Metazoa</taxon>
        <taxon>Cnidaria</taxon>
        <taxon>Anthozoa</taxon>
        <taxon>Hexacorallia</taxon>
        <taxon>Scleractinia</taxon>
        <taxon>Caryophylliina</taxon>
        <taxon>Caryophylliidae</taxon>
        <taxon>Desmophyllum</taxon>
    </lineage>
</organism>
<comment type="caution">
    <text evidence="6">The sequence shown here is derived from an EMBL/GenBank/DDBJ whole genome shotgun (WGS) entry which is preliminary data.</text>
</comment>
<evidence type="ECO:0000256" key="4">
    <source>
        <dbReference type="PIRSR" id="PIRSR619791-2"/>
    </source>
</evidence>
<keyword evidence="4" id="KW-0408">Iron</keyword>
<dbReference type="GO" id="GO:0004601">
    <property type="term" value="F:peroxidase activity"/>
    <property type="evidence" value="ECO:0007669"/>
    <property type="project" value="InterPro"/>
</dbReference>
<feature type="binding site" description="axial binding residue" evidence="4">
    <location>
        <position position="157"/>
    </location>
    <ligand>
        <name>heme b</name>
        <dbReference type="ChEBI" id="CHEBI:60344"/>
    </ligand>
    <ligandPart>
        <name>Fe</name>
        <dbReference type="ChEBI" id="CHEBI:18248"/>
    </ligandPart>
</feature>
<protein>
    <submittedName>
        <fullName evidence="6">Uncharacterized protein</fullName>
    </submittedName>
</protein>
<evidence type="ECO:0000256" key="3">
    <source>
        <dbReference type="ARBA" id="ARBA00023180"/>
    </source>
</evidence>
<name>A0A9W9Z2B9_9CNID</name>
<keyword evidence="2" id="KW-0964">Secreted</keyword>
<dbReference type="Proteomes" id="UP001163046">
    <property type="component" value="Unassembled WGS sequence"/>
</dbReference>
<evidence type="ECO:0000256" key="2">
    <source>
        <dbReference type="ARBA" id="ARBA00022525"/>
    </source>
</evidence>
<dbReference type="GO" id="GO:0006979">
    <property type="term" value="P:response to oxidative stress"/>
    <property type="evidence" value="ECO:0007669"/>
    <property type="project" value="InterPro"/>
</dbReference>
<keyword evidence="7" id="KW-1185">Reference proteome</keyword>
<dbReference type="PROSITE" id="PS50292">
    <property type="entry name" value="PEROXIDASE_3"/>
    <property type="match status" value="1"/>
</dbReference>
<dbReference type="OrthoDB" id="5963792at2759"/>
<dbReference type="InterPro" id="IPR019791">
    <property type="entry name" value="Haem_peroxidase_animal"/>
</dbReference>
<dbReference type="PRINTS" id="PR00457">
    <property type="entry name" value="ANPEROXIDASE"/>
</dbReference>
<sequence>MRVRDVNSKRGLLRTTYQNKSSVKNLLPQLTADDPKVYCPTNSKVVSCFFTGDFRRNNVSPALNTMHTVWVREHNRIALALRGMNTKWDDEKIFQETRKIIGAQMQQISYNEYLPTILSQQMRNDYHLDLNDYQGYKVDVDPSIFNSFAAAALRFGHSTIGNTYIRPGHFDVPVDHFHDPTALYNLECGGIDGILKGLLEQSARKIDRYFSGSVTERLKPAPGVLGDLVAINIQRGRDHGLPPYVKFREKYGVHDYIPDNFMRELEMLYDDIKNVDLFVGGLMENSEYDAHLGRTFSHILAEGFSNLMHGDRFWYQNDPHFTPEQLNEIKKASLAKIVCENSDGIVQIQPKAMLKADTGLNVKVNCNNLPFLDLFKWKDLVSAVQSNAPLNPSVSEPVRRTTLFQQNNNTQEQTSENKSPSQDSVQDAAALKDVKAETSLENILTGLKGKRQMVEKSAVARETADAIESSADV</sequence>
<evidence type="ECO:0000313" key="6">
    <source>
        <dbReference type="EMBL" id="KAJ7373906.1"/>
    </source>
</evidence>
<comment type="subcellular location">
    <subcellularLocation>
        <location evidence="1">Secreted</location>
    </subcellularLocation>
</comment>
<gene>
    <name evidence="6" type="ORF">OS493_009231</name>
</gene>
<accession>A0A9W9Z2B9</accession>
<dbReference type="PANTHER" id="PTHR11475:SF4">
    <property type="entry name" value="CHORION PEROXIDASE"/>
    <property type="match status" value="1"/>
</dbReference>
<reference evidence="6" key="1">
    <citation type="submission" date="2023-01" db="EMBL/GenBank/DDBJ databases">
        <title>Genome assembly of the deep-sea coral Lophelia pertusa.</title>
        <authorList>
            <person name="Herrera S."/>
            <person name="Cordes E."/>
        </authorList>
    </citation>
    <scope>NUCLEOTIDE SEQUENCE</scope>
    <source>
        <strain evidence="6">USNM1676648</strain>
        <tissue evidence="6">Polyp</tissue>
    </source>
</reference>
<evidence type="ECO:0000256" key="5">
    <source>
        <dbReference type="SAM" id="MobiDB-lite"/>
    </source>
</evidence>
<keyword evidence="3" id="KW-0325">Glycoprotein</keyword>
<dbReference type="Pfam" id="PF03098">
    <property type="entry name" value="An_peroxidase"/>
    <property type="match status" value="1"/>
</dbReference>
<dbReference type="PANTHER" id="PTHR11475">
    <property type="entry name" value="OXIDASE/PEROXIDASE"/>
    <property type="match status" value="1"/>
</dbReference>
<dbReference type="Gene3D" id="1.10.640.10">
    <property type="entry name" value="Haem peroxidase domain superfamily, animal type"/>
    <property type="match status" value="1"/>
</dbReference>
<keyword evidence="4" id="KW-0479">Metal-binding</keyword>
<evidence type="ECO:0000313" key="7">
    <source>
        <dbReference type="Proteomes" id="UP001163046"/>
    </source>
</evidence>
<feature type="compositionally biased region" description="Basic and acidic residues" evidence="5">
    <location>
        <begin position="454"/>
        <end position="464"/>
    </location>
</feature>
<dbReference type="GO" id="GO:0046872">
    <property type="term" value="F:metal ion binding"/>
    <property type="evidence" value="ECO:0007669"/>
    <property type="project" value="UniProtKB-KW"/>
</dbReference>
<feature type="region of interest" description="Disordered" evidence="5">
    <location>
        <begin position="408"/>
        <end position="428"/>
    </location>
</feature>
<dbReference type="GO" id="GO:0020037">
    <property type="term" value="F:heme binding"/>
    <property type="evidence" value="ECO:0007669"/>
    <property type="project" value="InterPro"/>
</dbReference>
<feature type="region of interest" description="Disordered" evidence="5">
    <location>
        <begin position="454"/>
        <end position="473"/>
    </location>
</feature>
<dbReference type="InterPro" id="IPR010255">
    <property type="entry name" value="Haem_peroxidase_sf"/>
</dbReference>
<proteinExistence type="predicted"/>
<dbReference type="SUPFAM" id="SSF48113">
    <property type="entry name" value="Heme-dependent peroxidases"/>
    <property type="match status" value="1"/>
</dbReference>
<feature type="compositionally biased region" description="Low complexity" evidence="5">
    <location>
        <begin position="408"/>
        <end position="417"/>
    </location>
</feature>
<keyword evidence="4" id="KW-0349">Heme</keyword>
<dbReference type="EMBL" id="MU826829">
    <property type="protein sequence ID" value="KAJ7373906.1"/>
    <property type="molecule type" value="Genomic_DNA"/>
</dbReference>
<dbReference type="InterPro" id="IPR037120">
    <property type="entry name" value="Haem_peroxidase_sf_animal"/>
</dbReference>